<feature type="chain" id="PRO_5030606631" description="LRRCT domain-containing protein" evidence="5">
    <location>
        <begin position="16"/>
        <end position="1193"/>
    </location>
</feature>
<dbReference type="GO" id="GO:0003924">
    <property type="term" value="F:GTPase activity"/>
    <property type="evidence" value="ECO:0007669"/>
    <property type="project" value="InterPro"/>
</dbReference>
<feature type="transmembrane region" description="Helical" evidence="4">
    <location>
        <begin position="828"/>
        <end position="850"/>
    </location>
</feature>
<dbReference type="Gene3D" id="3.40.50.300">
    <property type="entry name" value="P-loop containing nucleotide triphosphate hydrolases"/>
    <property type="match status" value="1"/>
</dbReference>
<keyword evidence="2 5" id="KW-0732">Signal</keyword>
<evidence type="ECO:0000256" key="2">
    <source>
        <dbReference type="ARBA" id="ARBA00022729"/>
    </source>
</evidence>
<feature type="signal peptide" evidence="5">
    <location>
        <begin position="1"/>
        <end position="15"/>
    </location>
</feature>
<evidence type="ECO:0000256" key="3">
    <source>
        <dbReference type="ARBA" id="ARBA00022737"/>
    </source>
</evidence>
<protein>
    <recommendedName>
        <fullName evidence="6">LRRCT domain-containing protein</fullName>
    </recommendedName>
</protein>
<dbReference type="InterPro" id="IPR050328">
    <property type="entry name" value="Dev_Immune_Receptor"/>
</dbReference>
<dbReference type="Pfam" id="PF13855">
    <property type="entry name" value="LRR_8"/>
    <property type="match status" value="4"/>
</dbReference>
<gene>
    <name evidence="7" type="ORF">TDIB3V08_LOCUS7561</name>
</gene>
<dbReference type="PANTHER" id="PTHR24373:SF370">
    <property type="entry name" value="FISH-LIPS, ISOFORM E"/>
    <property type="match status" value="1"/>
</dbReference>
<dbReference type="AlphaFoldDB" id="A0A7R8VMN1"/>
<dbReference type="SUPFAM" id="SSF52058">
    <property type="entry name" value="L domain-like"/>
    <property type="match status" value="2"/>
</dbReference>
<dbReference type="SUPFAM" id="SSF52540">
    <property type="entry name" value="P-loop containing nucleoside triphosphate hydrolases"/>
    <property type="match status" value="1"/>
</dbReference>
<dbReference type="SMART" id="SM00175">
    <property type="entry name" value="RAB"/>
    <property type="match status" value="1"/>
</dbReference>
<dbReference type="Pfam" id="PF12799">
    <property type="entry name" value="LRR_4"/>
    <property type="match status" value="1"/>
</dbReference>
<keyword evidence="4" id="KW-1133">Transmembrane helix</keyword>
<name>A0A7R8VMN1_TIMDO</name>
<dbReference type="SMART" id="SM00174">
    <property type="entry name" value="RHO"/>
    <property type="match status" value="1"/>
</dbReference>
<dbReference type="Pfam" id="PF00071">
    <property type="entry name" value="Ras"/>
    <property type="match status" value="1"/>
</dbReference>
<dbReference type="SMART" id="SM00176">
    <property type="entry name" value="RAN"/>
    <property type="match status" value="1"/>
</dbReference>
<dbReference type="PROSITE" id="PS51450">
    <property type="entry name" value="LRR"/>
    <property type="match status" value="4"/>
</dbReference>
<accession>A0A7R8VMN1</accession>
<dbReference type="InterPro" id="IPR000483">
    <property type="entry name" value="Cys-rich_flank_reg_C"/>
</dbReference>
<dbReference type="GO" id="GO:0005615">
    <property type="term" value="C:extracellular space"/>
    <property type="evidence" value="ECO:0007669"/>
    <property type="project" value="TreeGrafter"/>
</dbReference>
<evidence type="ECO:0000313" key="7">
    <source>
        <dbReference type="EMBL" id="CAD7201360.1"/>
    </source>
</evidence>
<dbReference type="SMART" id="SM00365">
    <property type="entry name" value="LRR_SD22"/>
    <property type="match status" value="8"/>
</dbReference>
<keyword evidence="4" id="KW-0812">Transmembrane</keyword>
<keyword evidence="1" id="KW-0433">Leucine-rich repeat</keyword>
<dbReference type="GO" id="GO:0031012">
    <property type="term" value="C:extracellular matrix"/>
    <property type="evidence" value="ECO:0007669"/>
    <property type="project" value="TreeGrafter"/>
</dbReference>
<dbReference type="PANTHER" id="PTHR24373">
    <property type="entry name" value="SLIT RELATED LEUCINE-RICH REPEAT NEURONAL PROTEIN"/>
    <property type="match status" value="1"/>
</dbReference>
<feature type="domain" description="LRRCT" evidence="6">
    <location>
        <begin position="712"/>
        <end position="759"/>
    </location>
</feature>
<dbReference type="SMART" id="SM00369">
    <property type="entry name" value="LRR_TYP"/>
    <property type="match status" value="17"/>
</dbReference>
<keyword evidence="3" id="KW-0677">Repeat</keyword>
<dbReference type="InterPro" id="IPR003591">
    <property type="entry name" value="Leu-rich_rpt_typical-subtyp"/>
</dbReference>
<dbReference type="SMART" id="SM00173">
    <property type="entry name" value="RAS"/>
    <property type="match status" value="1"/>
</dbReference>
<dbReference type="InterPro" id="IPR005225">
    <property type="entry name" value="Small_GTP-bd"/>
</dbReference>
<evidence type="ECO:0000259" key="6">
    <source>
        <dbReference type="SMART" id="SM00082"/>
    </source>
</evidence>
<dbReference type="GO" id="GO:0009966">
    <property type="term" value="P:regulation of signal transduction"/>
    <property type="evidence" value="ECO:0007669"/>
    <property type="project" value="UniProtKB-ARBA"/>
</dbReference>
<dbReference type="InterPro" id="IPR025875">
    <property type="entry name" value="Leu-rich_rpt_4"/>
</dbReference>
<dbReference type="SMART" id="SM00082">
    <property type="entry name" value="LRRCT"/>
    <property type="match status" value="1"/>
</dbReference>
<dbReference type="Gene3D" id="3.80.10.10">
    <property type="entry name" value="Ribonuclease Inhibitor"/>
    <property type="match status" value="4"/>
</dbReference>
<proteinExistence type="predicted"/>
<dbReference type="InterPro" id="IPR032675">
    <property type="entry name" value="LRR_dom_sf"/>
</dbReference>
<reference evidence="7" key="1">
    <citation type="submission" date="2020-11" db="EMBL/GenBank/DDBJ databases">
        <authorList>
            <person name="Tran Van P."/>
        </authorList>
    </citation>
    <scope>NUCLEOTIDE SEQUENCE</scope>
</reference>
<dbReference type="InterPro" id="IPR001611">
    <property type="entry name" value="Leu-rich_rpt"/>
</dbReference>
<evidence type="ECO:0000256" key="4">
    <source>
        <dbReference type="SAM" id="Phobius"/>
    </source>
</evidence>
<keyword evidence="4" id="KW-0472">Membrane</keyword>
<dbReference type="InterPro" id="IPR027417">
    <property type="entry name" value="P-loop_NTPase"/>
</dbReference>
<organism evidence="7">
    <name type="scientific">Timema douglasi</name>
    <name type="common">Walking stick</name>
    <dbReference type="NCBI Taxonomy" id="61478"/>
    <lineage>
        <taxon>Eukaryota</taxon>
        <taxon>Metazoa</taxon>
        <taxon>Ecdysozoa</taxon>
        <taxon>Arthropoda</taxon>
        <taxon>Hexapoda</taxon>
        <taxon>Insecta</taxon>
        <taxon>Pterygota</taxon>
        <taxon>Neoptera</taxon>
        <taxon>Polyneoptera</taxon>
        <taxon>Phasmatodea</taxon>
        <taxon>Timematodea</taxon>
        <taxon>Timematoidea</taxon>
        <taxon>Timematidae</taxon>
        <taxon>Timema</taxon>
    </lineage>
</organism>
<dbReference type="NCBIfam" id="TIGR00231">
    <property type="entry name" value="small_GTP"/>
    <property type="match status" value="1"/>
</dbReference>
<sequence>MAVWLLLLMSVSAHAHQPCPELHRDLRYPCRCEVTAADEILMECDRVVGEMPALPYQAPIVSFQQRWAGLHALPTQPFTAAAIPLRALDLSGNSLRRLADRLLLGLHETLEELLLTDNLLGDNLNPIFSSSEFHGLTNLRILDLSGNFIKGVEEGILKGCDNLQELHLDRNSLPKVPSSSLNGPKALRILSLKENRISSVAANSFFAQTSLEKIDLGTNMLVNLEGGAFSGLVRLRELNLGRNKFTRFNSDVFQGAENMEKLDLSENFISEIPNVAFKAFTNLKFLNLSSNLIQSLDSANLALQPALERLDFSRNNIANIAPGTFLGLRQLKHLDISLNALRTVEDDAFEGLENLESLSLKDNNILLIPASALGRLPHLSVLQMDFNRVAALSGDILRSVAGQVTSLSLARNVVRELPQAAFQEFKNLVSLDLTGNLLNTIAPSTFTGLEQSLQTLYLGQNRPGAFSGLTKIKQVFLNGNRLSAFKAELISTMHFLEHLDLGRNLIKSVEDLDFARLPSLRLKNLQYIDISGNAISAIVSGDFDGLESLRYLKMYELDECTLIEKNAFKPLGNLLQLVSYGYPRLGYMDVHGILQNLPSLEVLDIEVKDAAVSSDQLAPVLHPRLKEFSVRGPRVYSLSSGALAGLKAPSVVVGLRNTSLTALPPALFFTMPRSTLITLDVSGSKLSALSPQFLAAVDERRGDLKLVGLDSNPIICDCGARALRRWLPGAGMTGIRCSSPETHAGKLLVEIADDVLTCDSNHPTSTLAPSSTTSILIRTSSKSTTEPDIIWSMPPASKDKTPSTKATGIINKATPTVSATSLNNDDTLIIGIVGGVVAFIAILIIIICIVRLRISNNQYQGGPLANPAALSAPSMIATSNGCTCVKPPLYMAQYGPTYAATLPAKMIPPTSNSPGLRPTYATMGRQPYYQTPPYYIYPSEEKEHRGPTQTGPIHFCNAHNGMVRGIDFKRYLTLDVASLKGPVTACPRQLLNSVTQALVQSLCGIEELQQRTLMKRLQTQSFTKDVSLLMLIERFLLDGYKPQQLSTFALNLFRYNTVVDGDAVVVDLWDTAGQELFNSLHPSYYHQAHACILVFDATRKVTYKNLTTWYEELRRYREHIPVFCAANKIDENMDVTKKSFGFPVKYDVPFYFVSASDGTNVVKLFSEAIDAAVRYKKNPPDVTDQILQELEKQ</sequence>
<dbReference type="InterPro" id="IPR001806">
    <property type="entry name" value="Small_GTPase"/>
</dbReference>
<dbReference type="PROSITE" id="PS51419">
    <property type="entry name" value="RAB"/>
    <property type="match status" value="1"/>
</dbReference>
<dbReference type="EMBL" id="OA568288">
    <property type="protein sequence ID" value="CAD7201360.1"/>
    <property type="molecule type" value="Genomic_DNA"/>
</dbReference>
<evidence type="ECO:0000256" key="1">
    <source>
        <dbReference type="ARBA" id="ARBA00022614"/>
    </source>
</evidence>
<dbReference type="PRINTS" id="PR00449">
    <property type="entry name" value="RASTRNSFRMNG"/>
</dbReference>
<dbReference type="GO" id="GO:0005525">
    <property type="term" value="F:GTP binding"/>
    <property type="evidence" value="ECO:0007669"/>
    <property type="project" value="InterPro"/>
</dbReference>
<evidence type="ECO:0000256" key="5">
    <source>
        <dbReference type="SAM" id="SignalP"/>
    </source>
</evidence>